<evidence type="ECO:0000256" key="1">
    <source>
        <dbReference type="ARBA" id="ARBA00022723"/>
    </source>
</evidence>
<dbReference type="GO" id="GO:0046872">
    <property type="term" value="F:metal ion binding"/>
    <property type="evidence" value="ECO:0007669"/>
    <property type="project" value="UniProtKB-KW"/>
</dbReference>
<sequence length="124" mass="13579">MDSAVILFAHGARDPQWRQPFEAMRLSVAERLAGVRVELAFLELMEPTLEDAMARLAGEGVTRVTLVPLFLAPGGHLRHDLPALLKALSARYPRVSVRVAPALGEAEGLRAAIAEWVCAQHFRS</sequence>
<comment type="caution">
    <text evidence="3">The sequence shown here is derived from an EMBL/GenBank/DDBJ whole genome shotgun (WGS) entry which is preliminary data.</text>
</comment>
<dbReference type="Gene3D" id="3.40.50.1400">
    <property type="match status" value="1"/>
</dbReference>
<dbReference type="AlphaFoldDB" id="A0A5C7ETX6"/>
<organism evidence="3 4">
    <name type="scientific">Pelomicrobium methylotrophicum</name>
    <dbReference type="NCBI Taxonomy" id="2602750"/>
    <lineage>
        <taxon>Bacteria</taxon>
        <taxon>Pseudomonadati</taxon>
        <taxon>Pseudomonadota</taxon>
        <taxon>Hydrogenophilia</taxon>
        <taxon>Hydrogenophilia incertae sedis</taxon>
        <taxon>Pelomicrobium</taxon>
    </lineage>
</organism>
<proteinExistence type="predicted"/>
<gene>
    <name evidence="3" type="ORF">FR698_10055</name>
</gene>
<evidence type="ECO:0000313" key="3">
    <source>
        <dbReference type="EMBL" id="TXF11444.1"/>
    </source>
</evidence>
<dbReference type="Pfam" id="PF01903">
    <property type="entry name" value="CbiX"/>
    <property type="match status" value="1"/>
</dbReference>
<name>A0A5C7ETX6_9PROT</name>
<protein>
    <submittedName>
        <fullName evidence="3">Cobalamin biosynthesis protein CbiX</fullName>
    </submittedName>
</protein>
<keyword evidence="4" id="KW-1185">Reference proteome</keyword>
<dbReference type="RefSeq" id="WP_147800073.1">
    <property type="nucleotide sequence ID" value="NZ_VPFL01000013.1"/>
</dbReference>
<dbReference type="EMBL" id="VPFL01000013">
    <property type="protein sequence ID" value="TXF11444.1"/>
    <property type="molecule type" value="Genomic_DNA"/>
</dbReference>
<dbReference type="PANTHER" id="PTHR33542:SF5">
    <property type="entry name" value="FERROCHELATASE CHE1"/>
    <property type="match status" value="1"/>
</dbReference>
<keyword evidence="1" id="KW-0479">Metal-binding</keyword>
<dbReference type="CDD" id="cd03416">
    <property type="entry name" value="CbiX_SirB_N"/>
    <property type="match status" value="1"/>
</dbReference>
<dbReference type="InterPro" id="IPR002762">
    <property type="entry name" value="CbiX-like"/>
</dbReference>
<dbReference type="PANTHER" id="PTHR33542">
    <property type="entry name" value="SIROHYDROCHLORIN FERROCHELATASE, CHLOROPLASTIC"/>
    <property type="match status" value="1"/>
</dbReference>
<accession>A0A5C7ETX6</accession>
<evidence type="ECO:0000256" key="2">
    <source>
        <dbReference type="ARBA" id="ARBA00023239"/>
    </source>
</evidence>
<dbReference type="SUPFAM" id="SSF53800">
    <property type="entry name" value="Chelatase"/>
    <property type="match status" value="1"/>
</dbReference>
<dbReference type="GO" id="GO:0016829">
    <property type="term" value="F:lyase activity"/>
    <property type="evidence" value="ECO:0007669"/>
    <property type="project" value="UniProtKB-KW"/>
</dbReference>
<keyword evidence="2" id="KW-0456">Lyase</keyword>
<dbReference type="OrthoDB" id="9797895at2"/>
<dbReference type="InParanoid" id="A0A5C7ETX6"/>
<evidence type="ECO:0000313" key="4">
    <source>
        <dbReference type="Proteomes" id="UP000321201"/>
    </source>
</evidence>
<reference evidence="3 4" key="1">
    <citation type="submission" date="2019-08" db="EMBL/GenBank/DDBJ databases">
        <title>Pelomicrobium methylotrophicum gen. nov., sp. nov. a moderately thermophilic, facultatively anaerobic, lithoautotrophic and methylotrophic bacterium isolated from a terrestrial mud volcano.</title>
        <authorList>
            <person name="Slobodkina G.B."/>
            <person name="Merkel A.Y."/>
            <person name="Slobodkin A.I."/>
        </authorList>
    </citation>
    <scope>NUCLEOTIDE SEQUENCE [LARGE SCALE GENOMIC DNA]</scope>
    <source>
        <strain evidence="3 4">SM250</strain>
    </source>
</reference>
<dbReference type="InterPro" id="IPR050963">
    <property type="entry name" value="Sirohydro_Cobaltochel/CbiX"/>
</dbReference>
<dbReference type="Proteomes" id="UP000321201">
    <property type="component" value="Unassembled WGS sequence"/>
</dbReference>